<feature type="transmembrane region" description="Helical" evidence="1">
    <location>
        <begin position="43"/>
        <end position="62"/>
    </location>
</feature>
<feature type="transmembrane region" description="Helical" evidence="1">
    <location>
        <begin position="7"/>
        <end position="31"/>
    </location>
</feature>
<sequence>MGAKRRWLGYLGLALVLPWVVWCLLGLLGVVPSLVTVFGIPGLRIPASVAIAGLLIAALGFYHD</sequence>
<keyword evidence="1" id="KW-0472">Membrane</keyword>
<comment type="caution">
    <text evidence="2">The sequence shown here is derived from an EMBL/GenBank/DDBJ whole genome shotgun (WGS) entry which is preliminary data.</text>
</comment>
<keyword evidence="1" id="KW-0812">Transmembrane</keyword>
<keyword evidence="1" id="KW-1133">Transmembrane helix</keyword>
<accession>A0ABS3E2H9</accession>
<proteinExistence type="predicted"/>
<organism evidence="2 3">
    <name type="scientific">Microbulbifer salipaludis</name>
    <dbReference type="NCBI Taxonomy" id="187980"/>
    <lineage>
        <taxon>Bacteria</taxon>
        <taxon>Pseudomonadati</taxon>
        <taxon>Pseudomonadota</taxon>
        <taxon>Gammaproteobacteria</taxon>
        <taxon>Cellvibrionales</taxon>
        <taxon>Microbulbiferaceae</taxon>
        <taxon>Microbulbifer</taxon>
    </lineage>
</organism>
<evidence type="ECO:0000256" key="1">
    <source>
        <dbReference type="SAM" id="Phobius"/>
    </source>
</evidence>
<evidence type="ECO:0000313" key="2">
    <source>
        <dbReference type="EMBL" id="MBN8429504.1"/>
    </source>
</evidence>
<protein>
    <recommendedName>
        <fullName evidence="4">CPBP family intramembrane metalloprotease</fullName>
    </recommendedName>
</protein>
<name>A0ABS3E2H9_9GAMM</name>
<dbReference type="EMBL" id="JAEKJR010000001">
    <property type="protein sequence ID" value="MBN8429504.1"/>
    <property type="molecule type" value="Genomic_DNA"/>
</dbReference>
<dbReference type="Proteomes" id="UP000664293">
    <property type="component" value="Unassembled WGS sequence"/>
</dbReference>
<dbReference type="RefSeq" id="WP_206998218.1">
    <property type="nucleotide sequence ID" value="NZ_JAEKJR010000001.1"/>
</dbReference>
<evidence type="ECO:0000313" key="3">
    <source>
        <dbReference type="Proteomes" id="UP000664293"/>
    </source>
</evidence>
<reference evidence="2 3" key="1">
    <citation type="submission" date="2020-12" db="EMBL/GenBank/DDBJ databases">
        <title>Oil enriched cultivation method for isolating marine PHA-producing bacteria.</title>
        <authorList>
            <person name="Zheng W."/>
            <person name="Yu S."/>
            <person name="Huang Y."/>
        </authorList>
    </citation>
    <scope>NUCLEOTIDE SEQUENCE [LARGE SCALE GENOMIC DNA]</scope>
    <source>
        <strain evidence="2 3">SN0-2</strain>
    </source>
</reference>
<gene>
    <name evidence="2" type="ORF">JF535_01445</name>
</gene>
<evidence type="ECO:0008006" key="4">
    <source>
        <dbReference type="Google" id="ProtNLM"/>
    </source>
</evidence>
<keyword evidence="3" id="KW-1185">Reference proteome</keyword>